<dbReference type="PATRIC" id="fig|1299334.3.peg.7885"/>
<feature type="compositionally biased region" description="Low complexity" evidence="1">
    <location>
        <begin position="26"/>
        <end position="36"/>
    </location>
</feature>
<evidence type="ECO:0000313" key="2">
    <source>
        <dbReference type="EMBL" id="EUA20428.1"/>
    </source>
</evidence>
<dbReference type="EMBL" id="JAOB01000071">
    <property type="protein sequence ID" value="EUA20428.1"/>
    <property type="molecule type" value="Genomic_DNA"/>
</dbReference>
<dbReference type="AlphaFoldDB" id="X7ZP19"/>
<keyword evidence="2" id="KW-0456">Lyase</keyword>
<evidence type="ECO:0000256" key="1">
    <source>
        <dbReference type="SAM" id="MobiDB-lite"/>
    </source>
</evidence>
<reference evidence="2" key="1">
    <citation type="submission" date="2014-01" db="EMBL/GenBank/DDBJ databases">
        <authorList>
            <person name="Brown-Elliot B."/>
            <person name="Wallace R."/>
            <person name="Lenaerts A."/>
            <person name="Ordway D."/>
            <person name="DeGroote M.A."/>
            <person name="Parker T."/>
            <person name="Sizemore C."/>
            <person name="Tallon L.J."/>
            <person name="Sadzewicz L.K."/>
            <person name="Sengamalay N."/>
            <person name="Fraser C.M."/>
            <person name="Hine E."/>
            <person name="Shefchek K.A."/>
            <person name="Das S.P."/>
            <person name="Tettelin H."/>
        </authorList>
    </citation>
    <scope>NUCLEOTIDE SEQUENCE [LARGE SCALE GENOMIC DNA]</scope>
    <source>
        <strain evidence="2">4042</strain>
    </source>
</reference>
<comment type="caution">
    <text evidence="2">The sequence shown here is derived from an EMBL/GenBank/DDBJ whole genome shotgun (WGS) entry which is preliminary data.</text>
</comment>
<accession>X7ZP19</accession>
<proteinExistence type="predicted"/>
<name>X7ZP19_MYCXE</name>
<gene>
    <name evidence="2" type="ORF">I553_10176</name>
</gene>
<dbReference type="EC" id="4.2.3.4" evidence="2"/>
<protein>
    <submittedName>
        <fullName evidence="2">3-dehydroquinate synthase domain protein</fullName>
        <ecNumber evidence="2">4.2.3.4</ecNumber>
    </submittedName>
</protein>
<dbReference type="Gene3D" id="1.20.1090.10">
    <property type="entry name" value="Dehydroquinate synthase-like - alpha domain"/>
    <property type="match status" value="1"/>
</dbReference>
<dbReference type="GO" id="GO:0003856">
    <property type="term" value="F:3-dehydroquinate synthase activity"/>
    <property type="evidence" value="ECO:0007669"/>
    <property type="project" value="UniProtKB-EC"/>
</dbReference>
<feature type="region of interest" description="Disordered" evidence="1">
    <location>
        <begin position="21"/>
        <end position="43"/>
    </location>
</feature>
<sequence length="81" mass="7964">MLPELIRRAVTVKAKVVAADERSRSCARSSTTATPSGTQSSAAKIPVATGAAVSVGLVFAAELGRLAGASTTPPPTGIAAS</sequence>
<organism evidence="2">
    <name type="scientific">Mycobacterium xenopi 4042</name>
    <dbReference type="NCBI Taxonomy" id="1299334"/>
    <lineage>
        <taxon>Bacteria</taxon>
        <taxon>Bacillati</taxon>
        <taxon>Actinomycetota</taxon>
        <taxon>Actinomycetes</taxon>
        <taxon>Mycobacteriales</taxon>
        <taxon>Mycobacteriaceae</taxon>
        <taxon>Mycobacterium</taxon>
    </lineage>
</organism>